<evidence type="ECO:0000259" key="2">
    <source>
        <dbReference type="PROSITE" id="PS50913"/>
    </source>
</evidence>
<accession>A0A4P9YL32</accession>
<name>A0A4P9YL32_ROZAC</name>
<organism evidence="3 4">
    <name type="scientific">Rozella allomycis (strain CSF55)</name>
    <dbReference type="NCBI Taxonomy" id="988480"/>
    <lineage>
        <taxon>Eukaryota</taxon>
        <taxon>Fungi</taxon>
        <taxon>Fungi incertae sedis</taxon>
        <taxon>Cryptomycota</taxon>
        <taxon>Cryptomycota incertae sedis</taxon>
        <taxon>Rozella</taxon>
    </lineage>
</organism>
<sequence length="478" mass="57457">MEVDQEAVWKKEKIILLQTIKKYKMIIDENHINKNREDISSVLEKKEDEIFSLNEQLKDLKLQFIKNSNELKICEKRLEDEQNRFNDQFERLEIELNKTKEDKEMVQKKLEGVQAEKELLENTKAMLSTRMAVLEEENSHHKENRELHENYKQQLIDQEKYFNLKIDDLNDKLEQSRMSLTEIRKEYELHRKKVSIGERTNATRKILELSNEIYNLEDKNKKLELDLTKEMTEKKVVIGELDSLKSILNLKTQEINDLTKQVEKAEEKNNELLKLKEELERERSEKRLLSIDKEESTRNLKAFYEELIEKNNMQLEMKNREIVEIKEELMKKNQMQEKIEIAKQINMLNKNELFQPLYKGDSILFSRESIDVNETPRSKRGSESQIKTSKQIGSIINLDYFKNAELLYELDELKRTRGEYEERNKVLEETIDRLNNHIDQLNERINKSEQVNVEYLKNVVFKFLKDENRQVKMNYFLN</sequence>
<feature type="coiled-coil region" evidence="1">
    <location>
        <begin position="166"/>
        <end position="345"/>
    </location>
</feature>
<evidence type="ECO:0000256" key="1">
    <source>
        <dbReference type="SAM" id="Coils"/>
    </source>
</evidence>
<feature type="coiled-coil region" evidence="1">
    <location>
        <begin position="403"/>
        <end position="458"/>
    </location>
</feature>
<keyword evidence="1" id="KW-0175">Coiled coil</keyword>
<dbReference type="PROSITE" id="PS50913">
    <property type="entry name" value="GRIP"/>
    <property type="match status" value="1"/>
</dbReference>
<dbReference type="AlphaFoldDB" id="A0A4P9YL32"/>
<reference evidence="4" key="1">
    <citation type="journal article" date="2018" name="Nat. Microbiol.">
        <title>Leveraging single-cell genomics to expand the fungal tree of life.</title>
        <authorList>
            <person name="Ahrendt S.R."/>
            <person name="Quandt C.A."/>
            <person name="Ciobanu D."/>
            <person name="Clum A."/>
            <person name="Salamov A."/>
            <person name="Andreopoulos B."/>
            <person name="Cheng J.F."/>
            <person name="Woyke T."/>
            <person name="Pelin A."/>
            <person name="Henrissat B."/>
            <person name="Reynolds N.K."/>
            <person name="Benny G.L."/>
            <person name="Smith M.E."/>
            <person name="James T.Y."/>
            <person name="Grigoriev I.V."/>
        </authorList>
    </citation>
    <scope>NUCLEOTIDE SEQUENCE [LARGE SCALE GENOMIC DNA]</scope>
    <source>
        <strain evidence="4">CSF55</strain>
    </source>
</reference>
<dbReference type="EMBL" id="ML005271">
    <property type="protein sequence ID" value="RKP19200.1"/>
    <property type="molecule type" value="Genomic_DNA"/>
</dbReference>
<gene>
    <name evidence="3" type="ORF">ROZALSC1DRAFT_22492</name>
</gene>
<feature type="domain" description="GRIP" evidence="2">
    <location>
        <begin position="446"/>
        <end position="478"/>
    </location>
</feature>
<evidence type="ECO:0000313" key="4">
    <source>
        <dbReference type="Proteomes" id="UP000281549"/>
    </source>
</evidence>
<dbReference type="Proteomes" id="UP000281549">
    <property type="component" value="Unassembled WGS sequence"/>
</dbReference>
<feature type="coiled-coil region" evidence="1">
    <location>
        <begin position="43"/>
        <end position="137"/>
    </location>
</feature>
<evidence type="ECO:0000313" key="3">
    <source>
        <dbReference type="EMBL" id="RKP19200.1"/>
    </source>
</evidence>
<protein>
    <recommendedName>
        <fullName evidence="2">GRIP domain-containing protein</fullName>
    </recommendedName>
</protein>
<dbReference type="InterPro" id="IPR000237">
    <property type="entry name" value="GRIP_dom"/>
</dbReference>
<proteinExistence type="predicted"/>